<evidence type="ECO:0000313" key="3">
    <source>
        <dbReference type="Proteomes" id="UP000321118"/>
    </source>
</evidence>
<evidence type="ECO:0000313" key="2">
    <source>
        <dbReference type="EMBL" id="GEK19870.1"/>
    </source>
</evidence>
<accession>A0A510V3K1</accession>
<sequence length="398" mass="43652">MIATLDENGVEVVWPEAIDMFEAFTRDADPYVPDPLILRNGSGWLTVQQGRSLGTSASSLGHSEHRIRYYRAVSAGARGVDYASVNGMQSSTDGLAAWAQRTPVTQEVRWEEASKGVVELTIRARNLDGVPLGGPLGLELTTSYTHSPEPTGGVYSISTALEVRTRSAEPVAWDTHASAHRMIQDLMCLVYGQACSARIGSVMHEDDQETAPTDERRLWRDAYQPTFGRSSRGATTLTDRVRPLFYLSDTKPDRVSTWLSEYALWSRPTWIGVTPLFHQDLPVESRLLHIAVALEALGAAIAQRDRVPPARTFTRLLTSIIDSIGFAPSAVVGSESIDGWCRAFNAAYKGVKHADNALPDALDAYERAKQGLTLLRCWLAVELGVSPEVLQTNLSEGR</sequence>
<dbReference type="EMBL" id="BJUB01000001">
    <property type="protein sequence ID" value="GEK19870.1"/>
    <property type="molecule type" value="Genomic_DNA"/>
</dbReference>
<gene>
    <name evidence="2" type="ORF">CXY01_03900</name>
</gene>
<dbReference type="AlphaFoldDB" id="A0A510V3K1"/>
<feature type="domain" description="ApeA N-terminal" evidence="1">
    <location>
        <begin position="53"/>
        <end position="252"/>
    </location>
</feature>
<protein>
    <recommendedName>
        <fullName evidence="1">ApeA N-terminal domain-containing protein</fullName>
    </recommendedName>
</protein>
<evidence type="ECO:0000259" key="1">
    <source>
        <dbReference type="Pfam" id="PF18862"/>
    </source>
</evidence>
<dbReference type="InterPro" id="IPR041223">
    <property type="entry name" value="ApeA_NTD"/>
</dbReference>
<name>A0A510V3K1_9CELL</name>
<reference evidence="2 3" key="1">
    <citation type="submission" date="2019-07" db="EMBL/GenBank/DDBJ databases">
        <title>Whole genome shotgun sequence of Cellulomonas xylanilytica NBRC 101102.</title>
        <authorList>
            <person name="Hosoyama A."/>
            <person name="Uohara A."/>
            <person name="Ohji S."/>
            <person name="Ichikawa N."/>
        </authorList>
    </citation>
    <scope>NUCLEOTIDE SEQUENCE [LARGE SCALE GENOMIC DNA]</scope>
    <source>
        <strain evidence="2 3">NBRC 101102</strain>
    </source>
</reference>
<keyword evidence="3" id="KW-1185">Reference proteome</keyword>
<organism evidence="2 3">
    <name type="scientific">Cellulomonas xylanilytica</name>
    <dbReference type="NCBI Taxonomy" id="233583"/>
    <lineage>
        <taxon>Bacteria</taxon>
        <taxon>Bacillati</taxon>
        <taxon>Actinomycetota</taxon>
        <taxon>Actinomycetes</taxon>
        <taxon>Micrococcales</taxon>
        <taxon>Cellulomonadaceae</taxon>
        <taxon>Cellulomonas</taxon>
    </lineage>
</organism>
<comment type="caution">
    <text evidence="2">The sequence shown here is derived from an EMBL/GenBank/DDBJ whole genome shotgun (WGS) entry which is preliminary data.</text>
</comment>
<proteinExistence type="predicted"/>
<dbReference type="Pfam" id="PF18862">
    <property type="entry name" value="ApeA_NTD1"/>
    <property type="match status" value="1"/>
</dbReference>
<dbReference type="Proteomes" id="UP000321118">
    <property type="component" value="Unassembled WGS sequence"/>
</dbReference>